<dbReference type="InterPro" id="IPR011059">
    <property type="entry name" value="Metal-dep_hydrolase_composite"/>
</dbReference>
<feature type="binding site" evidence="6">
    <location>
        <position position="160"/>
    </location>
    <ligand>
        <name>Zn(2+)</name>
        <dbReference type="ChEBI" id="CHEBI:29105"/>
        <label>1</label>
    </ligand>
</feature>
<dbReference type="InterPro" id="IPR032466">
    <property type="entry name" value="Metal_Hydrolase"/>
</dbReference>
<sequence>MDAKPYLIFRGAHIVDPINRIDAAMDVIVEGDCIHSLVYPGSENTWPQPCEVIDCTGLTAVPGLVDMHVHLREPGQEHKETIETGTLAAVSGGFTAVCCMPNTSPANDSPEILRQILSTAKNQGRCKVYPACAVTRGLSGQTLVDFETLAQEGAVAFTDDGMPVKNPDAMRQALKRASALGRPILSHCEEMPLVGGGVMNLGPAAEKLGRKGIPNTAESVMVERDIELCRETGAAVHICHVSTRESVLALEKAKDEGLPVTAETAPHYFMLTDDAVAEKGANAKMNPPLRSENDRQAIRRALAEGTIDAIATDHAPHSAKEKSAPFENAPNGIIGLETALPLSLSLVHDGVISLADMVMKMSVNPSRILGLAPSGLCKGATADITFIDLNKVYEVNPDRFASKSRNTPFDGMKLTGAAAMTVVDGKIQYKCSA</sequence>
<dbReference type="InterPro" id="IPR024403">
    <property type="entry name" value="DHOase_cat"/>
</dbReference>
<dbReference type="InterPro" id="IPR002195">
    <property type="entry name" value="Dihydroorotase_CS"/>
</dbReference>
<proteinExistence type="inferred from homology"/>
<keyword evidence="4 6" id="KW-0378">Hydrolase</keyword>
<dbReference type="PROSITE" id="PS00482">
    <property type="entry name" value="DIHYDROOROTASE_1"/>
    <property type="match status" value="1"/>
</dbReference>
<dbReference type="Proteomes" id="UP000183994">
    <property type="component" value="Unassembled WGS sequence"/>
</dbReference>
<feature type="binding site" evidence="6">
    <location>
        <position position="160"/>
    </location>
    <ligand>
        <name>Zn(2+)</name>
        <dbReference type="ChEBI" id="CHEBI:29105"/>
        <label>2</label>
    </ligand>
</feature>
<protein>
    <recommendedName>
        <fullName evidence="6">Dihydroorotase</fullName>
        <shortName evidence="6">DHOase</shortName>
        <ecNumber evidence="6">3.5.2.3</ecNumber>
    </recommendedName>
</protein>
<organism evidence="8 9">
    <name type="scientific">Desulfatibacillum alkenivorans DSM 16219</name>
    <dbReference type="NCBI Taxonomy" id="1121393"/>
    <lineage>
        <taxon>Bacteria</taxon>
        <taxon>Pseudomonadati</taxon>
        <taxon>Thermodesulfobacteriota</taxon>
        <taxon>Desulfobacteria</taxon>
        <taxon>Desulfobacterales</taxon>
        <taxon>Desulfatibacillaceae</taxon>
        <taxon>Desulfatibacillum</taxon>
    </lineage>
</organism>
<evidence type="ECO:0000256" key="2">
    <source>
        <dbReference type="ARBA" id="ARBA00010286"/>
    </source>
</evidence>
<keyword evidence="3 6" id="KW-0479">Metal-binding</keyword>
<evidence type="ECO:0000256" key="4">
    <source>
        <dbReference type="ARBA" id="ARBA00022801"/>
    </source>
</evidence>
<evidence type="ECO:0000256" key="5">
    <source>
        <dbReference type="ARBA" id="ARBA00022975"/>
    </source>
</evidence>
<accession>A0A1M6LR77</accession>
<keyword evidence="5 6" id="KW-0665">Pyrimidine biosynthesis</keyword>
<feature type="binding site" evidence="6">
    <location>
        <position position="68"/>
    </location>
    <ligand>
        <name>Zn(2+)</name>
        <dbReference type="ChEBI" id="CHEBI:29105"/>
        <label>1</label>
    </ligand>
</feature>
<feature type="binding site" evidence="6">
    <location>
        <position position="102"/>
    </location>
    <ligand>
        <name>substrate</name>
    </ligand>
</feature>
<dbReference type="GO" id="GO:0006145">
    <property type="term" value="P:purine nucleobase catabolic process"/>
    <property type="evidence" value="ECO:0007669"/>
    <property type="project" value="TreeGrafter"/>
</dbReference>
<comment type="cofactor">
    <cofactor evidence="6">
        <name>Zn(2+)</name>
        <dbReference type="ChEBI" id="CHEBI:29105"/>
    </cofactor>
    <text evidence="6">Binds 2 Zn(2+) ions per subunit.</text>
</comment>
<feature type="domain" description="Dihydroorotase catalytic" evidence="7">
    <location>
        <begin position="61"/>
        <end position="246"/>
    </location>
</feature>
<dbReference type="Pfam" id="PF12890">
    <property type="entry name" value="DHOase"/>
    <property type="match status" value="1"/>
</dbReference>
<dbReference type="PANTHER" id="PTHR43668">
    <property type="entry name" value="ALLANTOINASE"/>
    <property type="match status" value="1"/>
</dbReference>
<feature type="binding site" evidence="6">
    <location>
        <begin position="70"/>
        <end position="72"/>
    </location>
    <ligand>
        <name>substrate</name>
    </ligand>
</feature>
<evidence type="ECO:0000256" key="3">
    <source>
        <dbReference type="ARBA" id="ARBA00022723"/>
    </source>
</evidence>
<dbReference type="HAMAP" id="MF_00220_B">
    <property type="entry name" value="PyrC_classI_B"/>
    <property type="match status" value="1"/>
</dbReference>
<reference evidence="9" key="1">
    <citation type="submission" date="2016-11" db="EMBL/GenBank/DDBJ databases">
        <authorList>
            <person name="Varghese N."/>
            <person name="Submissions S."/>
        </authorList>
    </citation>
    <scope>NUCLEOTIDE SEQUENCE [LARGE SCALE GENOMIC DNA]</scope>
    <source>
        <strain evidence="9">DSM 16219</strain>
    </source>
</reference>
<dbReference type="SUPFAM" id="SSF51338">
    <property type="entry name" value="Composite domain of metallo-dependent hydrolases"/>
    <property type="match status" value="1"/>
</dbReference>
<comment type="caution">
    <text evidence="6">Lacks conserved residue(s) required for the propagation of feature annotation.</text>
</comment>
<gene>
    <name evidence="6" type="primary">pyrC</name>
    <name evidence="8" type="ORF">SAMN02745216_02162</name>
</gene>
<dbReference type="PROSITE" id="PS00483">
    <property type="entry name" value="DIHYDROOROTASE_2"/>
    <property type="match status" value="1"/>
</dbReference>
<dbReference type="InterPro" id="IPR004722">
    <property type="entry name" value="DHOase"/>
</dbReference>
<evidence type="ECO:0000313" key="9">
    <source>
        <dbReference type="Proteomes" id="UP000183994"/>
    </source>
</evidence>
<dbReference type="OrthoDB" id="9803027at2"/>
<dbReference type="RefSeq" id="WP_083610942.1">
    <property type="nucleotide sequence ID" value="NZ_FQZU01000011.1"/>
</dbReference>
<feature type="binding site" evidence="6">
    <location>
        <position position="240"/>
    </location>
    <ligand>
        <name>Zn(2+)</name>
        <dbReference type="ChEBI" id="CHEBI:29105"/>
        <label>2</label>
    </ligand>
</feature>
<comment type="similarity">
    <text evidence="2 6">Belongs to the metallo-dependent hydrolases superfamily. DHOase family. Class I DHOase subfamily.</text>
</comment>
<comment type="function">
    <text evidence="1 6">Catalyzes the reversible cyclization of carbamoyl aspartate to dihydroorotate.</text>
</comment>
<evidence type="ECO:0000256" key="6">
    <source>
        <dbReference type="HAMAP-Rule" id="MF_00220"/>
    </source>
</evidence>
<keyword evidence="9" id="KW-1185">Reference proteome</keyword>
<dbReference type="GO" id="GO:0005737">
    <property type="term" value="C:cytoplasm"/>
    <property type="evidence" value="ECO:0007669"/>
    <property type="project" value="TreeGrafter"/>
</dbReference>
<dbReference type="GO" id="GO:0008270">
    <property type="term" value="F:zinc ion binding"/>
    <property type="evidence" value="ECO:0007669"/>
    <property type="project" value="UniProtKB-UniRule"/>
</dbReference>
<dbReference type="PANTHER" id="PTHR43668:SF2">
    <property type="entry name" value="ALLANTOINASE"/>
    <property type="match status" value="1"/>
</dbReference>
<feature type="binding site" evidence="6">
    <location>
        <position position="70"/>
    </location>
    <ligand>
        <name>Zn(2+)</name>
        <dbReference type="ChEBI" id="CHEBI:29105"/>
        <label>1</label>
    </ligand>
</feature>
<dbReference type="NCBIfam" id="TIGR00857">
    <property type="entry name" value="pyrC_multi"/>
    <property type="match status" value="1"/>
</dbReference>
<dbReference type="GO" id="GO:0004038">
    <property type="term" value="F:allantoinase activity"/>
    <property type="evidence" value="ECO:0007669"/>
    <property type="project" value="TreeGrafter"/>
</dbReference>
<dbReference type="AlphaFoldDB" id="A0A1M6LR77"/>
<dbReference type="EC" id="3.5.2.3" evidence="6"/>
<evidence type="ECO:0000256" key="1">
    <source>
        <dbReference type="ARBA" id="ARBA00002368"/>
    </source>
</evidence>
<dbReference type="SUPFAM" id="SSF51556">
    <property type="entry name" value="Metallo-dependent hydrolases"/>
    <property type="match status" value="1"/>
</dbReference>
<feature type="binding site" evidence="6">
    <location>
        <position position="286"/>
    </location>
    <ligand>
        <name>substrate</name>
    </ligand>
</feature>
<dbReference type="CDD" id="cd01317">
    <property type="entry name" value="DHOase_IIa"/>
    <property type="match status" value="1"/>
</dbReference>
<feature type="active site" evidence="6">
    <location>
        <position position="313"/>
    </location>
</feature>
<feature type="binding site" evidence="6">
    <location>
        <position position="313"/>
    </location>
    <ligand>
        <name>Zn(2+)</name>
        <dbReference type="ChEBI" id="CHEBI:29105"/>
        <label>1</label>
    </ligand>
</feature>
<feature type="binding site" evidence="6">
    <location>
        <position position="187"/>
    </location>
    <ligand>
        <name>Zn(2+)</name>
        <dbReference type="ChEBI" id="CHEBI:29105"/>
        <label>2</label>
    </ligand>
</feature>
<name>A0A1M6LR77_9BACT</name>
<comment type="catalytic activity">
    <reaction evidence="6">
        <text>(S)-dihydroorotate + H2O = N-carbamoyl-L-aspartate + H(+)</text>
        <dbReference type="Rhea" id="RHEA:24296"/>
        <dbReference type="ChEBI" id="CHEBI:15377"/>
        <dbReference type="ChEBI" id="CHEBI:15378"/>
        <dbReference type="ChEBI" id="CHEBI:30864"/>
        <dbReference type="ChEBI" id="CHEBI:32814"/>
        <dbReference type="EC" id="3.5.2.3"/>
    </reaction>
</comment>
<dbReference type="EMBL" id="FQZU01000011">
    <property type="protein sequence ID" value="SHJ73738.1"/>
    <property type="molecule type" value="Genomic_DNA"/>
</dbReference>
<evidence type="ECO:0000313" key="8">
    <source>
        <dbReference type="EMBL" id="SHJ73738.1"/>
    </source>
</evidence>
<dbReference type="GO" id="GO:0004151">
    <property type="term" value="F:dihydroorotase activity"/>
    <property type="evidence" value="ECO:0007669"/>
    <property type="project" value="UniProtKB-UniRule"/>
</dbReference>
<keyword evidence="6" id="KW-0862">Zinc</keyword>
<feature type="binding site" evidence="6">
    <location>
        <position position="317"/>
    </location>
    <ligand>
        <name>substrate</name>
    </ligand>
</feature>
<comment type="pathway">
    <text evidence="6">Pyrimidine metabolism; UMP biosynthesis via de novo pathway; (S)-dihydroorotate from bicarbonate: step 3/3.</text>
</comment>
<dbReference type="GO" id="GO:0044205">
    <property type="term" value="P:'de novo' UMP biosynthetic process"/>
    <property type="evidence" value="ECO:0007669"/>
    <property type="project" value="UniProtKB-UniRule"/>
</dbReference>
<dbReference type="Gene3D" id="3.20.20.140">
    <property type="entry name" value="Metal-dependent hydrolases"/>
    <property type="match status" value="1"/>
</dbReference>
<dbReference type="UniPathway" id="UPA00070">
    <property type="reaction ID" value="UER00117"/>
</dbReference>
<dbReference type="InterPro" id="IPR050138">
    <property type="entry name" value="DHOase/Allantoinase_Hydrolase"/>
</dbReference>
<evidence type="ECO:0000259" key="7">
    <source>
        <dbReference type="Pfam" id="PF12890"/>
    </source>
</evidence>
<dbReference type="Gene3D" id="2.30.40.10">
    <property type="entry name" value="Urease, subunit C, domain 1"/>
    <property type="match status" value="1"/>
</dbReference>
<dbReference type="STRING" id="1121393.SAMN02745216_02162"/>